<feature type="domain" description="FAD/NAD(P)-binding" evidence="7">
    <location>
        <begin position="5"/>
        <end position="321"/>
    </location>
</feature>
<dbReference type="Gene3D" id="3.50.50.60">
    <property type="entry name" value="FAD/NAD(P)-binding domain"/>
    <property type="match status" value="2"/>
</dbReference>
<dbReference type="InterPro" id="IPR036188">
    <property type="entry name" value="FAD/NAD-bd_sf"/>
</dbReference>
<evidence type="ECO:0000256" key="5">
    <source>
        <dbReference type="PIRSR" id="PIRSR000350-4"/>
    </source>
</evidence>
<feature type="binding site" evidence="4">
    <location>
        <position position="307"/>
    </location>
    <ligand>
        <name>FAD</name>
        <dbReference type="ChEBI" id="CHEBI:57692"/>
    </ligand>
</feature>
<feature type="binding site" evidence="4">
    <location>
        <position position="51"/>
    </location>
    <ligand>
        <name>FAD</name>
        <dbReference type="ChEBI" id="CHEBI:57692"/>
    </ligand>
</feature>
<feature type="binding site" evidence="4">
    <location>
        <position position="265"/>
    </location>
    <ligand>
        <name>NAD(+)</name>
        <dbReference type="ChEBI" id="CHEBI:57540"/>
    </ligand>
</feature>
<dbReference type="GO" id="GO:0000166">
    <property type="term" value="F:nucleotide binding"/>
    <property type="evidence" value="ECO:0007669"/>
    <property type="project" value="UniProtKB-KW"/>
</dbReference>
<proteinExistence type="inferred from homology"/>
<accession>I2FG38</accession>
<evidence type="ECO:0000256" key="3">
    <source>
        <dbReference type="ARBA" id="ARBA00022827"/>
    </source>
</evidence>
<evidence type="ECO:0000259" key="7">
    <source>
        <dbReference type="Pfam" id="PF07992"/>
    </source>
</evidence>
<organism evidence="8">
    <name type="scientific">Pseudomonas sp. K-62</name>
    <dbReference type="NCBI Taxonomy" id="76885"/>
    <lineage>
        <taxon>Bacteria</taxon>
        <taxon>Pseudomonadati</taxon>
        <taxon>Pseudomonadota</taxon>
        <taxon>Gammaproteobacteria</taxon>
        <taxon>Pseudomonadales</taxon>
        <taxon>Pseudomonadaceae</taxon>
        <taxon>Pseudomonas</taxon>
    </lineage>
</organism>
<dbReference type="PRINTS" id="PR00411">
    <property type="entry name" value="PNDRDTASEI"/>
</dbReference>
<comment type="similarity">
    <text evidence="1">Belongs to the class-I pyridine nucleotide-disulfide oxidoreductase family.</text>
</comment>
<dbReference type="PANTHER" id="PTHR43014">
    <property type="entry name" value="MERCURIC REDUCTASE"/>
    <property type="match status" value="1"/>
</dbReference>
<dbReference type="PIRSF" id="PIRSF000350">
    <property type="entry name" value="Mercury_reductase_MerA"/>
    <property type="match status" value="1"/>
</dbReference>
<dbReference type="PRINTS" id="PR00368">
    <property type="entry name" value="FADPNR"/>
</dbReference>
<keyword evidence="4" id="KW-0547">Nucleotide-binding</keyword>
<dbReference type="PANTHER" id="PTHR43014:SF5">
    <property type="entry name" value="GLUTATHIONE REDUCTASE (NADPH)"/>
    <property type="match status" value="1"/>
</dbReference>
<dbReference type="InterPro" id="IPR016156">
    <property type="entry name" value="FAD/NAD-linked_Rdtase_dimer_sf"/>
</dbReference>
<evidence type="ECO:0000256" key="1">
    <source>
        <dbReference type="ARBA" id="ARBA00007532"/>
    </source>
</evidence>
<dbReference type="Pfam" id="PF02852">
    <property type="entry name" value="Pyr_redox_dim"/>
    <property type="match status" value="1"/>
</dbReference>
<keyword evidence="2" id="KW-0285">Flavoprotein</keyword>
<dbReference type="EMBL" id="AB714582">
    <property type="protein sequence ID" value="BAM13973.1"/>
    <property type="molecule type" value="Genomic_DNA"/>
</dbReference>
<comment type="cofactor">
    <cofactor evidence="4">
        <name>FAD</name>
        <dbReference type="ChEBI" id="CHEBI:57692"/>
    </cofactor>
    <text evidence="4">Binds 1 FAD per subunit.</text>
</comment>
<geneLocation type="plasmid" evidence="8">
    <name>pMR68</name>
</geneLocation>
<dbReference type="GO" id="GO:0016491">
    <property type="term" value="F:oxidoreductase activity"/>
    <property type="evidence" value="ECO:0007669"/>
    <property type="project" value="InterPro"/>
</dbReference>
<dbReference type="SUPFAM" id="SSF55424">
    <property type="entry name" value="FAD/NAD-linked reductases, dimerisation (C-terminal) domain"/>
    <property type="match status" value="1"/>
</dbReference>
<dbReference type="RefSeq" id="WP_015061137.1">
    <property type="nucleotide sequence ID" value="NC_019309.1"/>
</dbReference>
<name>I2FG38_9PSED</name>
<feature type="disulfide bond" description="Redox-active" evidence="5">
    <location>
        <begin position="42"/>
        <end position="47"/>
    </location>
</feature>
<reference evidence="8" key="1">
    <citation type="submission" date="2012-04" db="EMBL/GenBank/DDBJ databases">
        <title>Nucleotide sequence of Pseudomonas sp. K-62 plasmid pMR68 containing mercury resistance genes.</title>
        <authorList>
            <person name="Kiyono M."/>
            <person name="Mochizuki Y."/>
            <person name="Koizawa K."/>
            <person name="Sone Y."/>
            <person name="Nakamura R."/>
            <person name="Pan-Hou H."/>
            <person name="Sakabe K."/>
        </authorList>
    </citation>
    <scope>NUCLEOTIDE SEQUENCE</scope>
    <source>
        <strain evidence="8">K-62</strain>
        <plasmid evidence="8">pMR68</plasmid>
    </source>
</reference>
<evidence type="ECO:0000256" key="2">
    <source>
        <dbReference type="ARBA" id="ARBA00022630"/>
    </source>
</evidence>
<keyword evidence="3 4" id="KW-0274">FAD</keyword>
<protein>
    <submittedName>
        <fullName evidence="8">Uncharacterized protein</fullName>
    </submittedName>
</protein>
<evidence type="ECO:0000256" key="4">
    <source>
        <dbReference type="PIRSR" id="PIRSR000350-3"/>
    </source>
</evidence>
<dbReference type="Pfam" id="PF07992">
    <property type="entry name" value="Pyr_redox_2"/>
    <property type="match status" value="1"/>
</dbReference>
<dbReference type="SUPFAM" id="SSF51905">
    <property type="entry name" value="FAD/NAD(P)-binding domain"/>
    <property type="match status" value="1"/>
</dbReference>
<feature type="binding site" evidence="4">
    <location>
        <begin position="174"/>
        <end position="181"/>
    </location>
    <ligand>
        <name>NAD(+)</name>
        <dbReference type="ChEBI" id="CHEBI:57540"/>
    </ligand>
</feature>
<dbReference type="AlphaFoldDB" id="I2FG38"/>
<feature type="domain" description="Pyridine nucleotide-disulphide oxidoreductase dimerisation" evidence="6">
    <location>
        <begin position="343"/>
        <end position="446"/>
    </location>
</feature>
<dbReference type="InterPro" id="IPR004099">
    <property type="entry name" value="Pyr_nucl-diS_OxRdtase_dimer"/>
</dbReference>
<sequence length="452" mass="48794">MTKSYDLIIIGSGTAAMVASTRAAAAGWKVAVIDFRPFGGTCALRGCDPKKMLITGAQVMDDIRRMSTRGVIAPEAHIAWRDLMAFKRTFTGPVPGKQEKNYAKKGVDAYHGHARFTGPNTVEMDGEGTFEARHVLIAAGARPMPLPFPGAEHLVTNEEFLELDELPARIVLVGGGYIAAEFSHIAARAGAKVTILQRGERMLTNFDGDLVGWLMGSFEQVGIEVRLGHSVDAVEKTNEGFTVHARSKDGATRSVQADLVVHAAGRIPDLEPLDLDAAGVERNDRGHLKLNEFLQSVSNPAVYAAGDAAAMGPPLTPVSSHDAKVAVRNLIEGNRYRPDYRGVPSVAFTIPPIASVGMSEQEAREKGLKFRMQSQKASDWYTARRVAESIYGFKVLVEEATDHVLGAHLVGPHVDEVINIFGLAIRQGLTADDLKSMMFAYPTGASDIGYML</sequence>
<dbReference type="Gene3D" id="3.30.390.30">
    <property type="match status" value="1"/>
</dbReference>
<evidence type="ECO:0000313" key="8">
    <source>
        <dbReference type="EMBL" id="BAM13973.1"/>
    </source>
</evidence>
<dbReference type="InterPro" id="IPR023753">
    <property type="entry name" value="FAD/NAD-binding_dom"/>
</dbReference>
<keyword evidence="8" id="KW-0614">Plasmid</keyword>
<keyword evidence="4" id="KW-0520">NAD</keyword>
<evidence type="ECO:0000259" key="6">
    <source>
        <dbReference type="Pfam" id="PF02852"/>
    </source>
</evidence>
<dbReference type="InterPro" id="IPR001100">
    <property type="entry name" value="Pyr_nuc-diS_OxRdtase"/>
</dbReference>